<keyword evidence="2" id="KW-1185">Reference proteome</keyword>
<dbReference type="KEGG" id="cput:CONPUDRAFT_154035"/>
<evidence type="ECO:0008006" key="3">
    <source>
        <dbReference type="Google" id="ProtNLM"/>
    </source>
</evidence>
<evidence type="ECO:0000313" key="1">
    <source>
        <dbReference type="EMBL" id="EIW81495.1"/>
    </source>
</evidence>
<name>A0A5M3MS65_CONPW</name>
<reference evidence="2" key="1">
    <citation type="journal article" date="2012" name="Science">
        <title>The Paleozoic origin of enzymatic lignin decomposition reconstructed from 31 fungal genomes.</title>
        <authorList>
            <person name="Floudas D."/>
            <person name="Binder M."/>
            <person name="Riley R."/>
            <person name="Barry K."/>
            <person name="Blanchette R.A."/>
            <person name="Henrissat B."/>
            <person name="Martinez A.T."/>
            <person name="Otillar R."/>
            <person name="Spatafora J.W."/>
            <person name="Yadav J.S."/>
            <person name="Aerts A."/>
            <person name="Benoit I."/>
            <person name="Boyd A."/>
            <person name="Carlson A."/>
            <person name="Copeland A."/>
            <person name="Coutinho P.M."/>
            <person name="de Vries R.P."/>
            <person name="Ferreira P."/>
            <person name="Findley K."/>
            <person name="Foster B."/>
            <person name="Gaskell J."/>
            <person name="Glotzer D."/>
            <person name="Gorecki P."/>
            <person name="Heitman J."/>
            <person name="Hesse C."/>
            <person name="Hori C."/>
            <person name="Igarashi K."/>
            <person name="Jurgens J.A."/>
            <person name="Kallen N."/>
            <person name="Kersten P."/>
            <person name="Kohler A."/>
            <person name="Kuees U."/>
            <person name="Kumar T.K.A."/>
            <person name="Kuo A."/>
            <person name="LaButti K."/>
            <person name="Larrondo L.F."/>
            <person name="Lindquist E."/>
            <person name="Ling A."/>
            <person name="Lombard V."/>
            <person name="Lucas S."/>
            <person name="Lundell T."/>
            <person name="Martin R."/>
            <person name="McLaughlin D.J."/>
            <person name="Morgenstern I."/>
            <person name="Morin E."/>
            <person name="Murat C."/>
            <person name="Nagy L.G."/>
            <person name="Nolan M."/>
            <person name="Ohm R.A."/>
            <person name="Patyshakuliyeva A."/>
            <person name="Rokas A."/>
            <person name="Ruiz-Duenas F.J."/>
            <person name="Sabat G."/>
            <person name="Salamov A."/>
            <person name="Samejima M."/>
            <person name="Schmutz J."/>
            <person name="Slot J.C."/>
            <person name="St John F."/>
            <person name="Stenlid J."/>
            <person name="Sun H."/>
            <person name="Sun S."/>
            <person name="Syed K."/>
            <person name="Tsang A."/>
            <person name="Wiebenga A."/>
            <person name="Young D."/>
            <person name="Pisabarro A."/>
            <person name="Eastwood D.C."/>
            <person name="Martin F."/>
            <person name="Cullen D."/>
            <person name="Grigoriev I.V."/>
            <person name="Hibbett D.S."/>
        </authorList>
    </citation>
    <scope>NUCLEOTIDE SEQUENCE [LARGE SCALE GENOMIC DNA]</scope>
    <source>
        <strain evidence="2">RWD-64-598 SS2</strain>
    </source>
</reference>
<organism evidence="1 2">
    <name type="scientific">Coniophora puteana (strain RWD-64-598)</name>
    <name type="common">Brown rot fungus</name>
    <dbReference type="NCBI Taxonomy" id="741705"/>
    <lineage>
        <taxon>Eukaryota</taxon>
        <taxon>Fungi</taxon>
        <taxon>Dikarya</taxon>
        <taxon>Basidiomycota</taxon>
        <taxon>Agaricomycotina</taxon>
        <taxon>Agaricomycetes</taxon>
        <taxon>Agaricomycetidae</taxon>
        <taxon>Boletales</taxon>
        <taxon>Coniophorineae</taxon>
        <taxon>Coniophoraceae</taxon>
        <taxon>Coniophora</taxon>
    </lineage>
</organism>
<dbReference type="OrthoDB" id="3001771at2759"/>
<gene>
    <name evidence="1" type="ORF">CONPUDRAFT_154035</name>
</gene>
<dbReference type="RefSeq" id="XP_007768820.1">
    <property type="nucleotide sequence ID" value="XM_007770630.1"/>
</dbReference>
<proteinExistence type="predicted"/>
<accession>A0A5M3MS65</accession>
<evidence type="ECO:0000313" key="2">
    <source>
        <dbReference type="Proteomes" id="UP000053558"/>
    </source>
</evidence>
<dbReference type="EMBL" id="JH711578">
    <property type="protein sequence ID" value="EIW81495.1"/>
    <property type="molecule type" value="Genomic_DNA"/>
</dbReference>
<dbReference type="GeneID" id="19203207"/>
<protein>
    <recommendedName>
        <fullName evidence="3">F-box domain-containing protein</fullName>
    </recommendedName>
</protein>
<sequence length="405" mass="46067">MDSRFWRWVVIHIDAPYVTREIAETFFHASRKNRIRIYICYSGPPFMNPDRENRRVMMAMECARPHLSRCSEFNLRILYRSSTVIASRYLDGTYAPSRGKLSLISSITDSTECFGAIKLICPRLLWIWLDAQSLVDFIFTNTGHTSFPQSNIILHATRYRPHGIPNSLLAKSFAHAVAIARRKVIVTFTLTDVEFSHNDHSEVISSISLNTRPQEEEDHGRELIIRLTDMEGPSISSLLNHIMADTLSSSLISIDNCDLAGFELHDRLPFQCRLSLDNIRSTSSLTAITSQWDGSVLLLRSCAGFNRDFLYILGEDTNICPNMKTLAIDGLHWSLGELIHMCEARHNAGRRLERLEVEGDIPVASGEELELLEMYVDEVDWSPGYDLMQEHADMGRRGSSDEVQV</sequence>
<dbReference type="Proteomes" id="UP000053558">
    <property type="component" value="Unassembled WGS sequence"/>
</dbReference>
<dbReference type="AlphaFoldDB" id="A0A5M3MS65"/>
<comment type="caution">
    <text evidence="1">The sequence shown here is derived from an EMBL/GenBank/DDBJ whole genome shotgun (WGS) entry which is preliminary data.</text>
</comment>